<dbReference type="GO" id="GO:0005739">
    <property type="term" value="C:mitochondrion"/>
    <property type="evidence" value="ECO:0007669"/>
    <property type="project" value="TreeGrafter"/>
</dbReference>
<sequence length="240" mass="27049">MASSLILFRRCLRPLSGLLSSTFTSLSVPITDSISSTHSRVESPNFTIQSRSFRSTSISLLSSRYEDRNNTDSIGPDTILFEGCDYNHWLIAMEFPRANKPPPEEMIRVYEETCAMGLNISVEEAKKKIYACSTTTYTGFQAVVTEEESEKFKGLPGVFAVLPDSYIDPVKKQYGGDQYIDGKIIPRPRPGPYWSTTSSNPGTPIDCSDYESTLRERNVFMSRMADIREKEVKAKEEMTE</sequence>
<dbReference type="Proteomes" id="UP000265520">
    <property type="component" value="Unassembled WGS sequence"/>
</dbReference>
<name>A0A392N4Y2_9FABA</name>
<reference evidence="4 5" key="1">
    <citation type="journal article" date="2018" name="Front. Plant Sci.">
        <title>Red Clover (Trifolium pratense) and Zigzag Clover (T. medium) - A Picture of Genomic Similarities and Differences.</title>
        <authorList>
            <person name="Dluhosova J."/>
            <person name="Istvanek J."/>
            <person name="Nedelnik J."/>
            <person name="Repkova J."/>
        </authorList>
    </citation>
    <scope>NUCLEOTIDE SEQUENCE [LARGE SCALE GENOMIC DNA]</scope>
    <source>
        <strain evidence="5">cv. 10/8</strain>
        <tissue evidence="4">Leaf</tissue>
    </source>
</reference>
<dbReference type="InterPro" id="IPR039206">
    <property type="entry name" value="MORF/ORRM1/DAG-like"/>
</dbReference>
<dbReference type="GO" id="GO:0080156">
    <property type="term" value="P:mitochondrial mRNA modification"/>
    <property type="evidence" value="ECO:0007669"/>
    <property type="project" value="TreeGrafter"/>
</dbReference>
<organism evidence="4 5">
    <name type="scientific">Trifolium medium</name>
    <dbReference type="NCBI Taxonomy" id="97028"/>
    <lineage>
        <taxon>Eukaryota</taxon>
        <taxon>Viridiplantae</taxon>
        <taxon>Streptophyta</taxon>
        <taxon>Embryophyta</taxon>
        <taxon>Tracheophyta</taxon>
        <taxon>Spermatophyta</taxon>
        <taxon>Magnoliopsida</taxon>
        <taxon>eudicotyledons</taxon>
        <taxon>Gunneridae</taxon>
        <taxon>Pentapetalae</taxon>
        <taxon>rosids</taxon>
        <taxon>fabids</taxon>
        <taxon>Fabales</taxon>
        <taxon>Fabaceae</taxon>
        <taxon>Papilionoideae</taxon>
        <taxon>50 kb inversion clade</taxon>
        <taxon>NPAAA clade</taxon>
        <taxon>Hologalegina</taxon>
        <taxon>IRL clade</taxon>
        <taxon>Trifolieae</taxon>
        <taxon>Trifolium</taxon>
    </lineage>
</organism>
<keyword evidence="1" id="KW-0507">mRNA processing</keyword>
<feature type="non-terminal residue" evidence="4">
    <location>
        <position position="240"/>
    </location>
</feature>
<evidence type="ECO:0000313" key="5">
    <source>
        <dbReference type="Proteomes" id="UP000265520"/>
    </source>
</evidence>
<dbReference type="GO" id="GO:0006397">
    <property type="term" value="P:mRNA processing"/>
    <property type="evidence" value="ECO:0007669"/>
    <property type="project" value="UniProtKB-KW"/>
</dbReference>
<keyword evidence="2" id="KW-0809">Transit peptide</keyword>
<dbReference type="PANTHER" id="PTHR31346">
    <property type="entry name" value="MULTIPLE ORGANELLAR RNA EDITING FACTOR 2, CHLOROPLASTIC-RELATED-RELATED"/>
    <property type="match status" value="1"/>
</dbReference>
<dbReference type="AlphaFoldDB" id="A0A392N4Y2"/>
<comment type="caution">
    <text evidence="4">The sequence shown here is derived from an EMBL/GenBank/DDBJ whole genome shotgun (WGS) entry which is preliminary data.</text>
</comment>
<dbReference type="InterPro" id="IPR054059">
    <property type="entry name" value="MORF/ORRM1/DAG-like_MORF"/>
</dbReference>
<feature type="domain" description="MORF/ORRM1/DAG-like MORF" evidence="3">
    <location>
        <begin position="86"/>
        <end position="178"/>
    </location>
</feature>
<accession>A0A392N4Y2</accession>
<dbReference type="GO" id="GO:0016554">
    <property type="term" value="P:cytidine to uridine editing"/>
    <property type="evidence" value="ECO:0007669"/>
    <property type="project" value="InterPro"/>
</dbReference>
<keyword evidence="5" id="KW-1185">Reference proteome</keyword>
<dbReference type="EMBL" id="LXQA010028397">
    <property type="protein sequence ID" value="MCH94876.1"/>
    <property type="molecule type" value="Genomic_DNA"/>
</dbReference>
<protein>
    <submittedName>
        <fullName evidence="4">DAG protein</fullName>
    </submittedName>
</protein>
<proteinExistence type="predicted"/>
<evidence type="ECO:0000259" key="3">
    <source>
        <dbReference type="Pfam" id="PF21864"/>
    </source>
</evidence>
<evidence type="ECO:0000256" key="1">
    <source>
        <dbReference type="ARBA" id="ARBA00022664"/>
    </source>
</evidence>
<dbReference type="PANTHER" id="PTHR31346:SF5">
    <property type="entry name" value="MULTIPLE ORGANELLAR RNA EDITING FACTOR 1, MITOCHONDRIAL"/>
    <property type="match status" value="1"/>
</dbReference>
<dbReference type="Pfam" id="PF21864">
    <property type="entry name" value="MORF_dom"/>
    <property type="match status" value="1"/>
</dbReference>
<evidence type="ECO:0000313" key="4">
    <source>
        <dbReference type="EMBL" id="MCH94876.1"/>
    </source>
</evidence>
<evidence type="ECO:0000256" key="2">
    <source>
        <dbReference type="ARBA" id="ARBA00022946"/>
    </source>
</evidence>